<feature type="disulfide bond" evidence="11">
    <location>
        <begin position="63"/>
        <end position="138"/>
    </location>
</feature>
<comment type="subcellular location">
    <subcellularLocation>
        <location evidence="1 12">Secreted</location>
    </subcellularLocation>
</comment>
<evidence type="ECO:0000256" key="8">
    <source>
        <dbReference type="ARBA" id="ARBA00023157"/>
    </source>
</evidence>
<reference evidence="13 14" key="1">
    <citation type="submission" date="2024-01" db="EMBL/GenBank/DDBJ databases">
        <title>A draft genome for a cacao thread blight-causing isolate of Paramarasmius palmivorus.</title>
        <authorList>
            <person name="Baruah I.K."/>
            <person name="Bukari Y."/>
            <person name="Amoako-Attah I."/>
            <person name="Meinhardt L.W."/>
            <person name="Bailey B.A."/>
            <person name="Cohen S.P."/>
        </authorList>
    </citation>
    <scope>NUCLEOTIDE SEQUENCE [LARGE SCALE GENOMIC DNA]</scope>
    <source>
        <strain evidence="13 14">GH-12</strain>
    </source>
</reference>
<keyword evidence="14" id="KW-1185">Reference proteome</keyword>
<dbReference type="SMART" id="SM01110">
    <property type="entry name" value="Cutinase"/>
    <property type="match status" value="1"/>
</dbReference>
<name>A0AAW0CRE3_9AGAR</name>
<feature type="active site" description="Proton donor/acceptor" evidence="10">
    <location>
        <position position="214"/>
    </location>
</feature>
<evidence type="ECO:0000256" key="2">
    <source>
        <dbReference type="ARBA" id="ARBA00007534"/>
    </source>
</evidence>
<evidence type="ECO:0000256" key="10">
    <source>
        <dbReference type="PIRSR" id="PIRSR611150-1"/>
    </source>
</evidence>
<evidence type="ECO:0000256" key="7">
    <source>
        <dbReference type="ARBA" id="ARBA00022801"/>
    </source>
</evidence>
<evidence type="ECO:0000256" key="5">
    <source>
        <dbReference type="ARBA" id="ARBA00022525"/>
    </source>
</evidence>
<dbReference type="GO" id="GO:0050525">
    <property type="term" value="F:cutinase activity"/>
    <property type="evidence" value="ECO:0007669"/>
    <property type="project" value="UniProtKB-UniRule"/>
</dbReference>
<feature type="disulfide bond" evidence="11">
    <location>
        <begin position="197"/>
        <end position="204"/>
    </location>
</feature>
<accession>A0AAW0CRE3</accession>
<dbReference type="InterPro" id="IPR000675">
    <property type="entry name" value="Cutinase/axe"/>
</dbReference>
<evidence type="ECO:0000313" key="14">
    <source>
        <dbReference type="Proteomes" id="UP001383192"/>
    </source>
</evidence>
<evidence type="ECO:0000313" key="13">
    <source>
        <dbReference type="EMBL" id="KAK7041736.1"/>
    </source>
</evidence>
<keyword evidence="7 12" id="KW-0378">Hydrolase</keyword>
<keyword evidence="6" id="KW-0732">Signal</keyword>
<dbReference type="Gene3D" id="3.40.50.1820">
    <property type="entry name" value="alpha/beta hydrolase"/>
    <property type="match status" value="1"/>
</dbReference>
<dbReference type="EMBL" id="JAYKXP010000032">
    <property type="protein sequence ID" value="KAK7041736.1"/>
    <property type="molecule type" value="Genomic_DNA"/>
</dbReference>
<dbReference type="InterPro" id="IPR043580">
    <property type="entry name" value="CUTINASE_1"/>
</dbReference>
<organism evidence="13 14">
    <name type="scientific">Paramarasmius palmivorus</name>
    <dbReference type="NCBI Taxonomy" id="297713"/>
    <lineage>
        <taxon>Eukaryota</taxon>
        <taxon>Fungi</taxon>
        <taxon>Dikarya</taxon>
        <taxon>Basidiomycota</taxon>
        <taxon>Agaricomycotina</taxon>
        <taxon>Agaricomycetes</taxon>
        <taxon>Agaricomycetidae</taxon>
        <taxon>Agaricales</taxon>
        <taxon>Marasmiineae</taxon>
        <taxon>Marasmiaceae</taxon>
        <taxon>Paramarasmius</taxon>
    </lineage>
</organism>
<evidence type="ECO:0000256" key="9">
    <source>
        <dbReference type="ARBA" id="ARBA00034045"/>
    </source>
</evidence>
<evidence type="ECO:0000256" key="6">
    <source>
        <dbReference type="ARBA" id="ARBA00022729"/>
    </source>
</evidence>
<dbReference type="InterPro" id="IPR029058">
    <property type="entry name" value="AB_hydrolase_fold"/>
</dbReference>
<feature type="active site" evidence="10">
    <location>
        <position position="201"/>
    </location>
</feature>
<comment type="caution">
    <text evidence="13">The sequence shown here is derived from an EMBL/GenBank/DDBJ whole genome shotgun (WGS) entry which is preliminary data.</text>
</comment>
<evidence type="ECO:0000256" key="11">
    <source>
        <dbReference type="PIRSR" id="PIRSR611150-2"/>
    </source>
</evidence>
<dbReference type="GO" id="GO:0005576">
    <property type="term" value="C:extracellular region"/>
    <property type="evidence" value="ECO:0007669"/>
    <property type="project" value="UniProtKB-SubCell"/>
</dbReference>
<sequence length="232" mass="24241">MPGDMDRFAFPQNAEAVTSRGRVIQHPASSSMLTFNPRSILVSTLVFGLAGLAVPLTKRQQECADVMVIFARGTGEDPPIGTLVGPQFQEALTNVLGDKSLSFQGVDYAANVAGYLVGGDPEGSSQMAVDITDVANACPDAKIVSSGYSQGGQLVHNSAGMLSSEIAARVDAVVIFGDPKSNESVPNIDASKVKVFCHDGDNICDGGILILPAHLNYDIDTPEAAEFVASKV</sequence>
<dbReference type="PANTHER" id="PTHR48250">
    <property type="entry name" value="CUTINASE 2-RELATED"/>
    <property type="match status" value="1"/>
</dbReference>
<proteinExistence type="inferred from homology"/>
<evidence type="ECO:0000256" key="3">
    <source>
        <dbReference type="ARBA" id="ARBA00013095"/>
    </source>
</evidence>
<evidence type="ECO:0000256" key="1">
    <source>
        <dbReference type="ARBA" id="ARBA00004613"/>
    </source>
</evidence>
<comment type="similarity">
    <text evidence="2 12">Belongs to the cutinase family.</text>
</comment>
<comment type="function">
    <text evidence="12">Catalyzes the hydrolysis of complex carboxylic polyesters found in the cell wall of plants. Degrades cutin, a macromolecule that forms the structure of the plant cuticle.</text>
</comment>
<dbReference type="Proteomes" id="UP001383192">
    <property type="component" value="Unassembled WGS sequence"/>
</dbReference>
<feature type="active site" description="Nucleophile" evidence="10">
    <location>
        <position position="149"/>
    </location>
</feature>
<dbReference type="InterPro" id="IPR043579">
    <property type="entry name" value="CUTINASE_2"/>
</dbReference>
<comment type="catalytic activity">
    <reaction evidence="9 12">
        <text>cutin + H2O = cutin monomers.</text>
        <dbReference type="EC" id="3.1.1.74"/>
    </reaction>
</comment>
<keyword evidence="5 12" id="KW-0964">Secreted</keyword>
<dbReference type="SUPFAM" id="SSF53474">
    <property type="entry name" value="alpha/beta-Hydrolases"/>
    <property type="match status" value="1"/>
</dbReference>
<dbReference type="InterPro" id="IPR011150">
    <property type="entry name" value="Cutinase_monf"/>
</dbReference>
<dbReference type="PRINTS" id="PR00129">
    <property type="entry name" value="CUTINASE"/>
</dbReference>
<keyword evidence="4 12" id="KW-0719">Serine esterase</keyword>
<protein>
    <recommendedName>
        <fullName evidence="3 12">Cutinase</fullName>
        <ecNumber evidence="3 12">3.1.1.74</ecNumber>
    </recommendedName>
</protein>
<dbReference type="AlphaFoldDB" id="A0AAW0CRE3"/>
<dbReference type="GO" id="GO:0016052">
    <property type="term" value="P:carbohydrate catabolic process"/>
    <property type="evidence" value="ECO:0007669"/>
    <property type="project" value="TreeGrafter"/>
</dbReference>
<keyword evidence="8 11" id="KW-1015">Disulfide bond</keyword>
<dbReference type="EC" id="3.1.1.74" evidence="3 12"/>
<evidence type="ECO:0000256" key="4">
    <source>
        <dbReference type="ARBA" id="ARBA00022487"/>
    </source>
</evidence>
<evidence type="ECO:0000256" key="12">
    <source>
        <dbReference type="RuleBase" id="RU361263"/>
    </source>
</evidence>
<dbReference type="PROSITE" id="PS00155">
    <property type="entry name" value="CUTINASE_1"/>
    <property type="match status" value="1"/>
</dbReference>
<dbReference type="PANTHER" id="PTHR48250:SF3">
    <property type="entry name" value="CUTINASE 1-RELATED"/>
    <property type="match status" value="1"/>
</dbReference>
<dbReference type="PROSITE" id="PS00931">
    <property type="entry name" value="CUTINASE_2"/>
    <property type="match status" value="1"/>
</dbReference>
<gene>
    <name evidence="13" type="ORF">VNI00_009025</name>
</gene>
<dbReference type="Pfam" id="PF01083">
    <property type="entry name" value="Cutinase"/>
    <property type="match status" value="1"/>
</dbReference>